<dbReference type="GeneTree" id="ENSGT00940000176973"/>
<dbReference type="PANTHER" id="PTHR15390:SF0">
    <property type="entry name" value="NEUROMEDIN-U"/>
    <property type="match status" value="1"/>
</dbReference>
<protein>
    <recommendedName>
        <fullName evidence="1">Neuromedin U C-terminal domain-containing protein</fullName>
    </recommendedName>
</protein>
<dbReference type="Proteomes" id="UP000694580">
    <property type="component" value="Chromosome 13"/>
</dbReference>
<keyword evidence="3" id="KW-1185">Reference proteome</keyword>
<dbReference type="PANTHER" id="PTHR15390">
    <property type="entry name" value="NEUROMEDIN-U"/>
    <property type="match status" value="1"/>
</dbReference>
<reference evidence="2" key="2">
    <citation type="submission" date="2025-08" db="UniProtKB">
        <authorList>
            <consortium name="Ensembl"/>
        </authorList>
    </citation>
    <scope>IDENTIFICATION</scope>
</reference>
<evidence type="ECO:0000313" key="3">
    <source>
        <dbReference type="Proteomes" id="UP000694580"/>
    </source>
</evidence>
<accession>A0AAY4DCE9</accession>
<dbReference type="SMART" id="SM00084">
    <property type="entry name" value="NMU"/>
    <property type="match status" value="1"/>
</dbReference>
<dbReference type="AlphaFoldDB" id="A0AAY4DCE9"/>
<dbReference type="Ensembl" id="ENSDCDT00010052872.1">
    <property type="protein sequence ID" value="ENSDCDP00010042824.1"/>
    <property type="gene ID" value="ENSDCDG00010026874.1"/>
</dbReference>
<evidence type="ECO:0000313" key="2">
    <source>
        <dbReference type="Ensembl" id="ENSDCDP00010042824.1"/>
    </source>
</evidence>
<evidence type="ECO:0000259" key="1">
    <source>
        <dbReference type="SMART" id="SM00084"/>
    </source>
</evidence>
<dbReference type="GO" id="GO:0006940">
    <property type="term" value="P:regulation of smooth muscle contraction"/>
    <property type="evidence" value="ECO:0007669"/>
    <property type="project" value="InterPro"/>
</dbReference>
<reference evidence="2 3" key="1">
    <citation type="submission" date="2020-06" db="EMBL/GenBank/DDBJ databases">
        <authorList>
            <consortium name="Wellcome Sanger Institute Data Sharing"/>
        </authorList>
    </citation>
    <scope>NUCLEOTIDE SEQUENCE [LARGE SCALE GENOMIC DNA]</scope>
</reference>
<proteinExistence type="predicted"/>
<sequence>TLSNQFLANRMHRGANGQCVTCTRTPRPAGPNMPIALTLPLSSRHGDVQIDDLCSYYLSADLPLQASDVLAETCFFMLEALQKHQVHVLCQLSHVLHPLLQLVPQLHTRRERRIVAHEDVQGPGGIQSRGYFLYRVRNPGYGRDRQFDRTIMTIKAC</sequence>
<name>A0AAY4DCE9_9TELE</name>
<dbReference type="InterPro" id="IPR042384">
    <property type="entry name" value="NMU"/>
</dbReference>
<organism evidence="2 3">
    <name type="scientific">Denticeps clupeoides</name>
    <name type="common">denticle herring</name>
    <dbReference type="NCBI Taxonomy" id="299321"/>
    <lineage>
        <taxon>Eukaryota</taxon>
        <taxon>Metazoa</taxon>
        <taxon>Chordata</taxon>
        <taxon>Craniata</taxon>
        <taxon>Vertebrata</taxon>
        <taxon>Euteleostomi</taxon>
        <taxon>Actinopterygii</taxon>
        <taxon>Neopterygii</taxon>
        <taxon>Teleostei</taxon>
        <taxon>Clupei</taxon>
        <taxon>Clupeiformes</taxon>
        <taxon>Denticipitoidei</taxon>
        <taxon>Denticipitidae</taxon>
        <taxon>Denticeps</taxon>
    </lineage>
</organism>
<reference evidence="2" key="3">
    <citation type="submission" date="2025-09" db="UniProtKB">
        <authorList>
            <consortium name="Ensembl"/>
        </authorList>
    </citation>
    <scope>IDENTIFICATION</scope>
</reference>
<dbReference type="InterPro" id="IPR008200">
    <property type="entry name" value="NMU_C"/>
</dbReference>
<dbReference type="Pfam" id="PF02070">
    <property type="entry name" value="NMU"/>
    <property type="match status" value="1"/>
</dbReference>
<feature type="domain" description="Neuromedin U C-terminal" evidence="1">
    <location>
        <begin position="114"/>
        <end position="138"/>
    </location>
</feature>
<dbReference type="GO" id="GO:0042922">
    <property type="term" value="F:neuromedin U receptor binding"/>
    <property type="evidence" value="ECO:0007669"/>
    <property type="project" value="InterPro"/>
</dbReference>